<dbReference type="Proteomes" id="UP000293701">
    <property type="component" value="Unassembled WGS sequence"/>
</dbReference>
<reference evidence="1 2" key="1">
    <citation type="journal article" date="2018" name="Sci. Rep.">
        <title>Genomic diversity and distribution of Bifidobacterium longum subsp. longum across the human lifespan.</title>
        <authorList>
            <person name="Odamaki T."/>
            <person name="Bottacini F."/>
            <person name="Kato K."/>
            <person name="Mitsuyama E."/>
            <person name="Yoshida K."/>
            <person name="Horigome A."/>
            <person name="Xiao J.Z."/>
            <person name="van Sinderen D."/>
        </authorList>
    </citation>
    <scope>NUCLEOTIDE SEQUENCE [LARGE SCALE GENOMIC DNA]</scope>
    <source>
        <strain evidence="1 2">MCC10002</strain>
    </source>
</reference>
<gene>
    <name evidence="1" type="ORF">MCC10002_1526</name>
</gene>
<comment type="caution">
    <text evidence="1">The sequence shown here is derived from an EMBL/GenBank/DDBJ whole genome shotgun (WGS) entry which is preliminary data.</text>
</comment>
<dbReference type="AlphaFoldDB" id="A0A4R0S7S6"/>
<dbReference type="EMBL" id="SHPM01000031">
    <property type="protein sequence ID" value="TCD73304.1"/>
    <property type="molecule type" value="Genomic_DNA"/>
</dbReference>
<proteinExistence type="predicted"/>
<protein>
    <recommendedName>
        <fullName evidence="3">DNA-binding protein</fullName>
    </recommendedName>
</protein>
<organism evidence="1 2">
    <name type="scientific">Bifidobacterium longum subsp. longum</name>
    <dbReference type="NCBI Taxonomy" id="1679"/>
    <lineage>
        <taxon>Bacteria</taxon>
        <taxon>Bacillati</taxon>
        <taxon>Actinomycetota</taxon>
        <taxon>Actinomycetes</taxon>
        <taxon>Bifidobacteriales</taxon>
        <taxon>Bifidobacteriaceae</taxon>
        <taxon>Bifidobacterium</taxon>
    </lineage>
</organism>
<name>A0A4R0S7S6_BIFLL</name>
<accession>A0A4R0S7S6</accession>
<evidence type="ECO:0000313" key="2">
    <source>
        <dbReference type="Proteomes" id="UP000293701"/>
    </source>
</evidence>
<sequence>MAAKGEALRLCRCGNPINVQELREQSRDKAEAIHLTKTPAGMSQWLKGNYGYEVSRKRISNWLNRGKLPSSRPVDDGYWEFNIREILALAMGSSGRSLDMM</sequence>
<evidence type="ECO:0008006" key="3">
    <source>
        <dbReference type="Google" id="ProtNLM"/>
    </source>
</evidence>
<evidence type="ECO:0000313" key="1">
    <source>
        <dbReference type="EMBL" id="TCD73304.1"/>
    </source>
</evidence>